<sequence length="849" mass="92853">MVDVSELVSQMHETLSNIHEIISSLSVKDHESKLDELERRQETALTALHSAFEHESRSSAQKRQAQLAGIAEQRRLEDEEREAKRLHEDDELRAQLAQQDKDRQVKLEREEIEMEESTYAMIATVEEAAKQAIEEGKVKLTVLEEKRKELNRRIDEQLRVPLPEIPKRRKRRGRGAVSTIVADEPRDRGIDDKEDTEASTEGIVPKLEGDPSNSKFGKSNDEVIPVLSPDEMTPSKDATTTVGENDMQPAAQLPSPNVQPIVSKNTMVEFSENEEQGAITTAAVLASQELPVGLDHHVAQVDGNNHEVQKNEAGHIAVEDDTPIYNAQIPAEQLDSEVSPIFAIIDHVNDNVAQPLSDDHAATAVVEKQPVPEIVVTGASEEAAHEAKSDTSFVDAESFEKGSETDAEREPAHHDDLHKNEDSHKTHDFTIVPEVISEEHGVHISYVPDAMVEDHPGHSSAYGQAMQTALPPDYVDYGASYYASTVQQSIYLPPVLHEASGAPTESFGSEMAQRSPVRDATAKLGQDVLSEDDDEVSPVSEHSLSSELDKFPQTPTSIIAASHDEEPGSPSFKETGDEEEGQQGPAPGEIAPYDEHMHQVVPPRVEQSDPKHGDPTTPQPDRSDELQTVPITPPRQLPGRAEWETPAYSDSDAEDTAVFAPRDVTNKSWQGSGVEATPGSVHGETTGSWSSTPESAPHDEPLPSSRGQPLAKLDYGHVVAVDGRGFAIEAASIADEHLQQPRTSERLPSVLSRSRPTSLASTNLFKKMRNMFELPEAGNVPSKRDSSSSSTSQLSTPRPKQMPHISRAETDNPFEYGAEADSEDDEVDDAISERSSLLQAASINTSANS</sequence>
<evidence type="ECO:0000256" key="2">
    <source>
        <dbReference type="SAM" id="MobiDB-lite"/>
    </source>
</evidence>
<feature type="region of interest" description="Disordered" evidence="2">
    <location>
        <begin position="51"/>
        <end position="91"/>
    </location>
</feature>
<dbReference type="Proteomes" id="UP000007796">
    <property type="component" value="Unassembled WGS sequence"/>
</dbReference>
<evidence type="ECO:0000313" key="3">
    <source>
        <dbReference type="EMBL" id="EFX02176.1"/>
    </source>
</evidence>
<feature type="region of interest" description="Disordered" evidence="2">
    <location>
        <begin position="380"/>
        <end position="426"/>
    </location>
</feature>
<dbReference type="HOGENOM" id="CLU_335872_0_0_1"/>
<feature type="compositionally biased region" description="Basic and acidic residues" evidence="2">
    <location>
        <begin position="72"/>
        <end position="91"/>
    </location>
</feature>
<proteinExistence type="predicted"/>
<organism evidence="4">
    <name type="scientific">Grosmannia clavigera (strain kw1407 / UAMH 11150)</name>
    <name type="common">Blue stain fungus</name>
    <name type="synonym">Graphiocladiella clavigera</name>
    <dbReference type="NCBI Taxonomy" id="655863"/>
    <lineage>
        <taxon>Eukaryota</taxon>
        <taxon>Fungi</taxon>
        <taxon>Dikarya</taxon>
        <taxon>Ascomycota</taxon>
        <taxon>Pezizomycotina</taxon>
        <taxon>Sordariomycetes</taxon>
        <taxon>Sordariomycetidae</taxon>
        <taxon>Ophiostomatales</taxon>
        <taxon>Ophiostomataceae</taxon>
        <taxon>Leptographium</taxon>
    </lineage>
</organism>
<dbReference type="RefSeq" id="XP_014171658.1">
    <property type="nucleotide sequence ID" value="XM_014316183.1"/>
</dbReference>
<feature type="compositionally biased region" description="Basic and acidic residues" evidence="2">
    <location>
        <begin position="398"/>
        <end position="426"/>
    </location>
</feature>
<feature type="compositionally biased region" description="Basic and acidic residues" evidence="2">
    <location>
        <begin position="734"/>
        <end position="745"/>
    </location>
</feature>
<feature type="region of interest" description="Disordered" evidence="2">
    <location>
        <begin position="772"/>
        <end position="832"/>
    </location>
</feature>
<name>F0XIZ8_GROCL</name>
<gene>
    <name evidence="3" type="ORF">CMQ_2225</name>
</gene>
<keyword evidence="4" id="KW-1185">Reference proteome</keyword>
<dbReference type="STRING" id="655863.F0XIZ8"/>
<feature type="region of interest" description="Disordered" evidence="2">
    <location>
        <begin position="169"/>
        <end position="219"/>
    </location>
</feature>
<dbReference type="eggNOG" id="ENOG502QZ1C">
    <property type="taxonomic scope" value="Eukaryota"/>
</dbReference>
<feature type="region of interest" description="Disordered" evidence="2">
    <location>
        <begin position="501"/>
        <end position="710"/>
    </location>
</feature>
<feature type="compositionally biased region" description="Acidic residues" evidence="2">
    <location>
        <begin position="818"/>
        <end position="830"/>
    </location>
</feature>
<feature type="coiled-coil region" evidence="1">
    <location>
        <begin position="133"/>
        <end position="160"/>
    </location>
</feature>
<protein>
    <submittedName>
        <fullName evidence="3">Uncharacterized protein</fullName>
    </submittedName>
</protein>
<keyword evidence="1" id="KW-0175">Coiled coil</keyword>
<dbReference type="AlphaFoldDB" id="F0XIZ8"/>
<feature type="region of interest" description="Disordered" evidence="2">
    <location>
        <begin position="733"/>
        <end position="758"/>
    </location>
</feature>
<evidence type="ECO:0000313" key="4">
    <source>
        <dbReference type="Proteomes" id="UP000007796"/>
    </source>
</evidence>
<accession>F0XIZ8</accession>
<dbReference type="GeneID" id="25975191"/>
<dbReference type="InParanoid" id="F0XIZ8"/>
<feature type="compositionally biased region" description="Polar residues" evidence="2">
    <location>
        <begin position="683"/>
        <end position="694"/>
    </location>
</feature>
<evidence type="ECO:0000256" key="1">
    <source>
        <dbReference type="SAM" id="Coils"/>
    </source>
</evidence>
<reference evidence="3 4" key="1">
    <citation type="journal article" date="2011" name="Proc. Natl. Acad. Sci. U.S.A.">
        <title>Genome and transcriptome analyses of the mountain pine beetle-fungal symbiont Grosmannia clavigera, a lodgepole pine pathogen.</title>
        <authorList>
            <person name="DiGuistini S."/>
            <person name="Wang Y."/>
            <person name="Liao N.Y."/>
            <person name="Taylor G."/>
            <person name="Tanguay P."/>
            <person name="Feau N."/>
            <person name="Henrissat B."/>
            <person name="Chan S.K."/>
            <person name="Hesse-Orce U."/>
            <person name="Alamouti S.M."/>
            <person name="Tsui C.K.M."/>
            <person name="Docking R.T."/>
            <person name="Levasseur A."/>
            <person name="Haridas S."/>
            <person name="Robertson G."/>
            <person name="Birol I."/>
            <person name="Holt R.A."/>
            <person name="Marra M.A."/>
            <person name="Hamelin R.C."/>
            <person name="Hirst M."/>
            <person name="Jones S.J.M."/>
            <person name="Bohlmann J."/>
            <person name="Breuil C."/>
        </authorList>
    </citation>
    <scope>NUCLEOTIDE SEQUENCE [LARGE SCALE GENOMIC DNA]</scope>
    <source>
        <strain evidence="4">kw1407 / UAMH 11150</strain>
    </source>
</reference>
<dbReference type="OrthoDB" id="5245577at2759"/>
<dbReference type="EMBL" id="GL629782">
    <property type="protein sequence ID" value="EFX02176.1"/>
    <property type="molecule type" value="Genomic_DNA"/>
</dbReference>